<accession>A0A3B1B2Q0</accession>
<dbReference type="InterPro" id="IPR002386">
    <property type="entry name" value="Amicyanin/Pseudoazurin"/>
</dbReference>
<dbReference type="PRINTS" id="PR00155">
    <property type="entry name" value="AMICYANIN"/>
</dbReference>
<dbReference type="InterPro" id="IPR008972">
    <property type="entry name" value="Cupredoxin"/>
</dbReference>
<evidence type="ECO:0000256" key="1">
    <source>
        <dbReference type="ARBA" id="ARBA00001935"/>
    </source>
</evidence>
<dbReference type="GO" id="GO:0009055">
    <property type="term" value="F:electron transfer activity"/>
    <property type="evidence" value="ECO:0007669"/>
    <property type="project" value="InterPro"/>
</dbReference>
<comment type="subcellular location">
    <subcellularLocation>
        <location evidence="2">Periplasm</location>
    </subcellularLocation>
</comment>
<keyword evidence="6" id="KW-0249">Electron transport</keyword>
<keyword evidence="7" id="KW-0186">Copper</keyword>
<dbReference type="PANTHER" id="PTHR36507:SF1">
    <property type="entry name" value="BLL1555 PROTEIN"/>
    <property type="match status" value="1"/>
</dbReference>
<dbReference type="AlphaFoldDB" id="A0A3B1B2Q0"/>
<gene>
    <name evidence="9" type="ORF">MNBD_GAMMA26-1013</name>
</gene>
<keyword evidence="4" id="KW-0479">Metal-binding</keyword>
<evidence type="ECO:0000256" key="3">
    <source>
        <dbReference type="ARBA" id="ARBA00022448"/>
    </source>
</evidence>
<protein>
    <recommendedName>
        <fullName evidence="8">Blue (type 1) copper domain-containing protein</fullName>
    </recommendedName>
</protein>
<sequence length="112" mass="12770">MNRTKLWLILVVAASALGVSLSVLADEDAALVSIEKYKYIPAEVTVKVGETVRWVNNEKRQYHSVWFEESGAEPSEYFFPDETYERTFDNVGAFPYTCEPHPEMKGIVHVVK</sequence>
<keyword evidence="5" id="KW-0574">Periplasm</keyword>
<evidence type="ECO:0000256" key="6">
    <source>
        <dbReference type="ARBA" id="ARBA00022982"/>
    </source>
</evidence>
<organism evidence="9">
    <name type="scientific">hydrothermal vent metagenome</name>
    <dbReference type="NCBI Taxonomy" id="652676"/>
    <lineage>
        <taxon>unclassified sequences</taxon>
        <taxon>metagenomes</taxon>
        <taxon>ecological metagenomes</taxon>
    </lineage>
</organism>
<dbReference type="InterPro" id="IPR052721">
    <property type="entry name" value="ET_Amicyanin"/>
</dbReference>
<evidence type="ECO:0000259" key="8">
    <source>
        <dbReference type="Pfam" id="PF00127"/>
    </source>
</evidence>
<evidence type="ECO:0000256" key="7">
    <source>
        <dbReference type="ARBA" id="ARBA00023008"/>
    </source>
</evidence>
<name>A0A3B1B2Q0_9ZZZZ</name>
<dbReference type="Pfam" id="PF00127">
    <property type="entry name" value="Copper-bind"/>
    <property type="match status" value="1"/>
</dbReference>
<proteinExistence type="predicted"/>
<reference evidence="9" key="1">
    <citation type="submission" date="2018-06" db="EMBL/GenBank/DDBJ databases">
        <authorList>
            <person name="Zhirakovskaya E."/>
        </authorList>
    </citation>
    <scope>NUCLEOTIDE SEQUENCE</scope>
</reference>
<dbReference type="EMBL" id="UOFX01000011">
    <property type="protein sequence ID" value="VAX06294.1"/>
    <property type="molecule type" value="Genomic_DNA"/>
</dbReference>
<dbReference type="SUPFAM" id="SSF49503">
    <property type="entry name" value="Cupredoxins"/>
    <property type="match status" value="1"/>
</dbReference>
<comment type="cofactor">
    <cofactor evidence="1">
        <name>Cu cation</name>
        <dbReference type="ChEBI" id="CHEBI:23378"/>
    </cofactor>
</comment>
<evidence type="ECO:0000256" key="5">
    <source>
        <dbReference type="ARBA" id="ARBA00022764"/>
    </source>
</evidence>
<dbReference type="GO" id="GO:0042597">
    <property type="term" value="C:periplasmic space"/>
    <property type="evidence" value="ECO:0007669"/>
    <property type="project" value="UniProtKB-SubCell"/>
</dbReference>
<feature type="domain" description="Blue (type 1) copper" evidence="8">
    <location>
        <begin position="33"/>
        <end position="110"/>
    </location>
</feature>
<evidence type="ECO:0000313" key="9">
    <source>
        <dbReference type="EMBL" id="VAX06294.1"/>
    </source>
</evidence>
<dbReference type="Gene3D" id="2.60.40.420">
    <property type="entry name" value="Cupredoxins - blue copper proteins"/>
    <property type="match status" value="1"/>
</dbReference>
<evidence type="ECO:0000256" key="2">
    <source>
        <dbReference type="ARBA" id="ARBA00004418"/>
    </source>
</evidence>
<dbReference type="InterPro" id="IPR000923">
    <property type="entry name" value="BlueCu_1"/>
</dbReference>
<keyword evidence="3" id="KW-0813">Transport</keyword>
<dbReference type="GO" id="GO:0005507">
    <property type="term" value="F:copper ion binding"/>
    <property type="evidence" value="ECO:0007669"/>
    <property type="project" value="InterPro"/>
</dbReference>
<evidence type="ECO:0000256" key="4">
    <source>
        <dbReference type="ARBA" id="ARBA00022723"/>
    </source>
</evidence>
<dbReference type="PANTHER" id="PTHR36507">
    <property type="entry name" value="BLL1555 PROTEIN"/>
    <property type="match status" value="1"/>
</dbReference>